<proteinExistence type="predicted"/>
<dbReference type="Proteomes" id="UP000314294">
    <property type="component" value="Unassembled WGS sequence"/>
</dbReference>
<sequence>MPPMIFLFAPEDDHRPEDDIVPRSPARGRVIRGLLARVPASPNELAEQREKLLPAALGGAKQGSCNVA</sequence>
<evidence type="ECO:0000313" key="2">
    <source>
        <dbReference type="Proteomes" id="UP000314294"/>
    </source>
</evidence>
<protein>
    <submittedName>
        <fullName evidence="1">Uncharacterized protein</fullName>
    </submittedName>
</protein>
<evidence type="ECO:0000313" key="1">
    <source>
        <dbReference type="EMBL" id="TNN46382.1"/>
    </source>
</evidence>
<organism evidence="1 2">
    <name type="scientific">Liparis tanakae</name>
    <name type="common">Tanaka's snailfish</name>
    <dbReference type="NCBI Taxonomy" id="230148"/>
    <lineage>
        <taxon>Eukaryota</taxon>
        <taxon>Metazoa</taxon>
        <taxon>Chordata</taxon>
        <taxon>Craniata</taxon>
        <taxon>Vertebrata</taxon>
        <taxon>Euteleostomi</taxon>
        <taxon>Actinopterygii</taxon>
        <taxon>Neopterygii</taxon>
        <taxon>Teleostei</taxon>
        <taxon>Neoteleostei</taxon>
        <taxon>Acanthomorphata</taxon>
        <taxon>Eupercaria</taxon>
        <taxon>Perciformes</taxon>
        <taxon>Cottioidei</taxon>
        <taxon>Cottales</taxon>
        <taxon>Liparidae</taxon>
        <taxon>Liparis</taxon>
    </lineage>
</organism>
<dbReference type="EMBL" id="SRLO01000791">
    <property type="protein sequence ID" value="TNN46382.1"/>
    <property type="molecule type" value="Genomic_DNA"/>
</dbReference>
<comment type="caution">
    <text evidence="1">The sequence shown here is derived from an EMBL/GenBank/DDBJ whole genome shotgun (WGS) entry which is preliminary data.</text>
</comment>
<keyword evidence="2" id="KW-1185">Reference proteome</keyword>
<reference evidence="1 2" key="1">
    <citation type="submission" date="2019-03" db="EMBL/GenBank/DDBJ databases">
        <title>First draft genome of Liparis tanakae, snailfish: a comprehensive survey of snailfish specific genes.</title>
        <authorList>
            <person name="Kim W."/>
            <person name="Song I."/>
            <person name="Jeong J.-H."/>
            <person name="Kim D."/>
            <person name="Kim S."/>
            <person name="Ryu S."/>
            <person name="Song J.Y."/>
            <person name="Lee S.K."/>
        </authorList>
    </citation>
    <scope>NUCLEOTIDE SEQUENCE [LARGE SCALE GENOMIC DNA]</scope>
    <source>
        <tissue evidence="1">Muscle</tissue>
    </source>
</reference>
<accession>A0A4Z2G1I6</accession>
<dbReference type="AlphaFoldDB" id="A0A4Z2G1I6"/>
<gene>
    <name evidence="1" type="ORF">EYF80_043415</name>
</gene>
<name>A0A4Z2G1I6_9TELE</name>